<dbReference type="CDD" id="cd04179">
    <property type="entry name" value="DPM_DPG-synthase_like"/>
    <property type="match status" value="1"/>
</dbReference>
<dbReference type="Pfam" id="PF00535">
    <property type="entry name" value="Glycos_transf_2"/>
    <property type="match status" value="1"/>
</dbReference>
<keyword evidence="5" id="KW-1185">Reference proteome</keyword>
<dbReference type="PANTHER" id="PTHR48090">
    <property type="entry name" value="UNDECAPRENYL-PHOSPHATE 4-DEOXY-4-FORMAMIDO-L-ARABINOSE TRANSFERASE-RELATED"/>
    <property type="match status" value="1"/>
</dbReference>
<proteinExistence type="predicted"/>
<organism evidence="3 5">
    <name type="scientific">Devosia limi DSM 17137</name>
    <dbReference type="NCBI Taxonomy" id="1121477"/>
    <lineage>
        <taxon>Bacteria</taxon>
        <taxon>Pseudomonadati</taxon>
        <taxon>Pseudomonadota</taxon>
        <taxon>Alphaproteobacteria</taxon>
        <taxon>Hyphomicrobiales</taxon>
        <taxon>Devosiaceae</taxon>
        <taxon>Devosia</taxon>
    </lineage>
</organism>
<dbReference type="InterPro" id="IPR050256">
    <property type="entry name" value="Glycosyltransferase_2"/>
</dbReference>
<dbReference type="EMBL" id="LAJF01000042">
    <property type="protein sequence ID" value="KKB86027.1"/>
    <property type="molecule type" value="Genomic_DNA"/>
</dbReference>
<accession>A0A0F5LWL5</accession>
<evidence type="ECO:0000259" key="2">
    <source>
        <dbReference type="Pfam" id="PF00535"/>
    </source>
</evidence>
<reference evidence="3 5" key="1">
    <citation type="submission" date="2015-03" db="EMBL/GenBank/DDBJ databases">
        <authorList>
            <person name="Hassan Y.I."/>
            <person name="Lepp D."/>
            <person name="Zhou T."/>
        </authorList>
    </citation>
    <scope>NUCLEOTIDE SEQUENCE [LARGE SCALE GENOMIC DNA]</scope>
    <source>
        <strain evidence="3 5">DSM 17137</strain>
    </source>
</reference>
<protein>
    <submittedName>
        <fullName evidence="3">Glycosyl transferase family protein</fullName>
    </submittedName>
    <submittedName>
        <fullName evidence="4">Glycosyltransferase involved in cell wall bisynthesis</fullName>
    </submittedName>
</protein>
<name>A0A0F5LWL5_9HYPH</name>
<sequence>MSTRLYRGNCVAVILPCFNEVLVVASVIEAFRAALPEADIYVFDNASTDGTAEAAVAAGATVRRVTQRGKGNVVRRMFADVEADIYVMADGDGTYDAGQSGALVNKLIAEGLDMVVGTRKPVGDGAEYRLGHAWGNRLLTGMASRVFGGGFTDMLSGYRVLSRRFVKSFPALSKGFEIETELTIHALELRAPYGELQTAYSSRIDGSVSKLGTIRDGLAILKSLVRLYVRERPRQLYSFIAAGGVICSLLLALPVVYEFFETGLVTRLPTAVLAGLIMIAAVITGATAVIMDSVVTGRAEAKRLRYLDIPAVGERSCRTTP</sequence>
<evidence type="ECO:0000313" key="5">
    <source>
        <dbReference type="Proteomes" id="UP000033608"/>
    </source>
</evidence>
<dbReference type="GO" id="GO:0016740">
    <property type="term" value="F:transferase activity"/>
    <property type="evidence" value="ECO:0007669"/>
    <property type="project" value="UniProtKB-KW"/>
</dbReference>
<keyword evidence="3" id="KW-0808">Transferase</keyword>
<evidence type="ECO:0000313" key="4">
    <source>
        <dbReference type="EMBL" id="SHG00736.1"/>
    </source>
</evidence>
<dbReference type="Proteomes" id="UP000184533">
    <property type="component" value="Unassembled WGS sequence"/>
</dbReference>
<dbReference type="Proteomes" id="UP000033608">
    <property type="component" value="Unassembled WGS sequence"/>
</dbReference>
<feature type="transmembrane region" description="Helical" evidence="1">
    <location>
        <begin position="272"/>
        <end position="295"/>
    </location>
</feature>
<evidence type="ECO:0000313" key="3">
    <source>
        <dbReference type="EMBL" id="KKB86027.1"/>
    </source>
</evidence>
<evidence type="ECO:0000313" key="6">
    <source>
        <dbReference type="Proteomes" id="UP000184533"/>
    </source>
</evidence>
<keyword evidence="1" id="KW-0812">Transmembrane</keyword>
<dbReference type="AlphaFoldDB" id="A0A0F5LWL5"/>
<feature type="transmembrane region" description="Helical" evidence="1">
    <location>
        <begin position="236"/>
        <end position="260"/>
    </location>
</feature>
<dbReference type="Gene3D" id="3.90.550.10">
    <property type="entry name" value="Spore Coat Polysaccharide Biosynthesis Protein SpsA, Chain A"/>
    <property type="match status" value="1"/>
</dbReference>
<dbReference type="InterPro" id="IPR001173">
    <property type="entry name" value="Glyco_trans_2-like"/>
</dbReference>
<dbReference type="EMBL" id="FQVC01000022">
    <property type="protein sequence ID" value="SHG00736.1"/>
    <property type="molecule type" value="Genomic_DNA"/>
</dbReference>
<dbReference type="SUPFAM" id="SSF53448">
    <property type="entry name" value="Nucleotide-diphospho-sugar transferases"/>
    <property type="match status" value="1"/>
</dbReference>
<keyword evidence="1" id="KW-0472">Membrane</keyword>
<evidence type="ECO:0000256" key="1">
    <source>
        <dbReference type="SAM" id="Phobius"/>
    </source>
</evidence>
<keyword evidence="1" id="KW-1133">Transmembrane helix</keyword>
<feature type="domain" description="Glycosyltransferase 2-like" evidence="2">
    <location>
        <begin position="13"/>
        <end position="166"/>
    </location>
</feature>
<dbReference type="PANTHER" id="PTHR48090:SF7">
    <property type="entry name" value="RFBJ PROTEIN"/>
    <property type="match status" value="1"/>
</dbReference>
<reference evidence="4 6" key="2">
    <citation type="submission" date="2016-11" db="EMBL/GenBank/DDBJ databases">
        <authorList>
            <person name="Jaros S."/>
            <person name="Januszkiewicz K."/>
            <person name="Wedrychowicz H."/>
        </authorList>
    </citation>
    <scope>NUCLEOTIDE SEQUENCE [LARGE SCALE GENOMIC DNA]</scope>
    <source>
        <strain evidence="4 6">DSM 17137</strain>
    </source>
</reference>
<dbReference type="RefSeq" id="WP_046134131.1">
    <property type="nucleotide sequence ID" value="NZ_FQVC01000022.1"/>
</dbReference>
<dbReference type="STRING" id="1121477.SAMN02745223_04126"/>
<dbReference type="InterPro" id="IPR029044">
    <property type="entry name" value="Nucleotide-diphossugar_trans"/>
</dbReference>
<gene>
    <name evidence="4" type="ORF">SAMN02745223_04126</name>
    <name evidence="3" type="ORF">VW29_04655</name>
</gene>
<dbReference type="OrthoDB" id="3177103at2"/>
<dbReference type="PATRIC" id="fig|1121477.3.peg.2009"/>